<dbReference type="OrthoDB" id="10062932at2759"/>
<protein>
    <submittedName>
        <fullName evidence="3">Hemicentin-1</fullName>
    </submittedName>
</protein>
<dbReference type="GO" id="GO:0007156">
    <property type="term" value="P:homophilic cell adhesion via plasma membrane adhesion molecules"/>
    <property type="evidence" value="ECO:0007669"/>
    <property type="project" value="TreeGrafter"/>
</dbReference>
<dbReference type="GO" id="GO:0005886">
    <property type="term" value="C:plasma membrane"/>
    <property type="evidence" value="ECO:0007669"/>
    <property type="project" value="TreeGrafter"/>
</dbReference>
<gene>
    <name evidence="3" type="primary">HMCN1</name>
    <name evidence="3" type="ORF">EVAR_16409_1</name>
</gene>
<evidence type="ECO:0000256" key="1">
    <source>
        <dbReference type="ARBA" id="ARBA00023319"/>
    </source>
</evidence>
<dbReference type="InterPro" id="IPR050958">
    <property type="entry name" value="Cell_Adh-Cytoskel_Orgn"/>
</dbReference>
<dbReference type="Gene3D" id="2.60.40.10">
    <property type="entry name" value="Immunoglobulins"/>
    <property type="match status" value="3"/>
</dbReference>
<keyword evidence="4" id="KW-1185">Reference proteome</keyword>
<accession>A0A4C1UKZ6</accession>
<comment type="caution">
    <text evidence="3">The sequence shown here is derived from an EMBL/GenBank/DDBJ whole genome shotgun (WGS) entry which is preliminary data.</text>
</comment>
<dbReference type="STRING" id="151549.A0A4C1UKZ6"/>
<reference evidence="3 4" key="1">
    <citation type="journal article" date="2019" name="Commun. Biol.">
        <title>The bagworm genome reveals a unique fibroin gene that provides high tensile strength.</title>
        <authorList>
            <person name="Kono N."/>
            <person name="Nakamura H."/>
            <person name="Ohtoshi R."/>
            <person name="Tomita M."/>
            <person name="Numata K."/>
            <person name="Arakawa K."/>
        </authorList>
    </citation>
    <scope>NUCLEOTIDE SEQUENCE [LARGE SCALE GENOMIC DNA]</scope>
</reference>
<dbReference type="CDD" id="cd00096">
    <property type="entry name" value="Ig"/>
    <property type="match status" value="1"/>
</dbReference>
<dbReference type="SUPFAM" id="SSF48726">
    <property type="entry name" value="Immunoglobulin"/>
    <property type="match status" value="3"/>
</dbReference>
<dbReference type="EMBL" id="BGZK01000186">
    <property type="protein sequence ID" value="GBP26830.1"/>
    <property type="molecule type" value="Genomic_DNA"/>
</dbReference>
<dbReference type="GO" id="GO:0043025">
    <property type="term" value="C:neuronal cell body"/>
    <property type="evidence" value="ECO:0007669"/>
    <property type="project" value="TreeGrafter"/>
</dbReference>
<dbReference type="GO" id="GO:0030424">
    <property type="term" value="C:axon"/>
    <property type="evidence" value="ECO:0007669"/>
    <property type="project" value="TreeGrafter"/>
</dbReference>
<feature type="domain" description="Ig-like" evidence="2">
    <location>
        <begin position="245"/>
        <end position="326"/>
    </location>
</feature>
<dbReference type="InterPro" id="IPR003599">
    <property type="entry name" value="Ig_sub"/>
</dbReference>
<dbReference type="InterPro" id="IPR007110">
    <property type="entry name" value="Ig-like_dom"/>
</dbReference>
<dbReference type="InterPro" id="IPR013783">
    <property type="entry name" value="Ig-like_fold"/>
</dbReference>
<dbReference type="PANTHER" id="PTHR45080">
    <property type="entry name" value="CONTACTIN 5"/>
    <property type="match status" value="1"/>
</dbReference>
<sequence length="534" mass="60002">MAQRKINDFIEVDRLIRLKRQEIEEFVGQTEARPPRVSHRRRVVASSHLPTNNNVVNDVKVAKDNVARVRWYKGDHLLGDSGETRRLLPERMKMWSNYSLQIDSLQANDTANYTCECVESLFAEEVKLRNVKIGRGRNCIFRRTSQLRDEIYRLTLFLSPTLYLCVSFFLSPSCVGILDATRCQRSRWPVTAKSTTGGLTCSEARSECCELLKLGIKQLAQSAVVRTAPWGPIKQTHSIEVQFPPTVRTIPEDGYIEVRKGQLVDIGCDVTGVPVPLVDWRKNGEPIALLEHRQRIRFTAEHRHLAGTYECVAGNGVGDLVKASIQVLIQDAPVVYAEKSFVHTAIGLRASLSAILEFSIPPARTTWYREGRPVRTGDRIKMIVQDKIHQLIFRHVQRGDFGNYTFRAENKLGMADVSFRLTGVPNVASFKVDHNVNRPSATSFTLVWEVDSYAPVIEQKLTIGTLRWGRWSERAPGSALVSSRPSEPLNDNFTVAPSQSVRTVARGVVTLATPSHLEIRGAPVGCSDNITSRY</sequence>
<dbReference type="GO" id="GO:0050808">
    <property type="term" value="P:synapse organization"/>
    <property type="evidence" value="ECO:0007669"/>
    <property type="project" value="TreeGrafter"/>
</dbReference>
<dbReference type="Pfam" id="PF13895">
    <property type="entry name" value="Ig_2"/>
    <property type="match status" value="1"/>
</dbReference>
<dbReference type="SMART" id="SM00408">
    <property type="entry name" value="IGc2"/>
    <property type="match status" value="1"/>
</dbReference>
<dbReference type="InterPro" id="IPR003598">
    <property type="entry name" value="Ig_sub2"/>
</dbReference>
<proteinExistence type="predicted"/>
<evidence type="ECO:0000313" key="4">
    <source>
        <dbReference type="Proteomes" id="UP000299102"/>
    </source>
</evidence>
<dbReference type="GO" id="GO:0008046">
    <property type="term" value="F:axon guidance receptor activity"/>
    <property type="evidence" value="ECO:0007669"/>
    <property type="project" value="TreeGrafter"/>
</dbReference>
<dbReference type="PROSITE" id="PS50835">
    <property type="entry name" value="IG_LIKE"/>
    <property type="match status" value="1"/>
</dbReference>
<organism evidence="3 4">
    <name type="scientific">Eumeta variegata</name>
    <name type="common">Bagworm moth</name>
    <name type="synonym">Eumeta japonica</name>
    <dbReference type="NCBI Taxonomy" id="151549"/>
    <lineage>
        <taxon>Eukaryota</taxon>
        <taxon>Metazoa</taxon>
        <taxon>Ecdysozoa</taxon>
        <taxon>Arthropoda</taxon>
        <taxon>Hexapoda</taxon>
        <taxon>Insecta</taxon>
        <taxon>Pterygota</taxon>
        <taxon>Neoptera</taxon>
        <taxon>Endopterygota</taxon>
        <taxon>Lepidoptera</taxon>
        <taxon>Glossata</taxon>
        <taxon>Ditrysia</taxon>
        <taxon>Tineoidea</taxon>
        <taxon>Psychidae</taxon>
        <taxon>Oiketicinae</taxon>
        <taxon>Eumeta</taxon>
    </lineage>
</organism>
<name>A0A4C1UKZ6_EUMVA</name>
<dbReference type="Pfam" id="PF07679">
    <property type="entry name" value="I-set"/>
    <property type="match status" value="1"/>
</dbReference>
<dbReference type="Proteomes" id="UP000299102">
    <property type="component" value="Unassembled WGS sequence"/>
</dbReference>
<dbReference type="InterPro" id="IPR013098">
    <property type="entry name" value="Ig_I-set"/>
</dbReference>
<keyword evidence="1" id="KW-0393">Immunoglobulin domain</keyword>
<dbReference type="PANTHER" id="PTHR45080:SF4">
    <property type="entry name" value="GH03113P"/>
    <property type="match status" value="1"/>
</dbReference>
<dbReference type="SMART" id="SM00409">
    <property type="entry name" value="IG"/>
    <property type="match status" value="3"/>
</dbReference>
<dbReference type="AlphaFoldDB" id="A0A4C1UKZ6"/>
<evidence type="ECO:0000259" key="2">
    <source>
        <dbReference type="PROSITE" id="PS50835"/>
    </source>
</evidence>
<evidence type="ECO:0000313" key="3">
    <source>
        <dbReference type="EMBL" id="GBP26830.1"/>
    </source>
</evidence>
<dbReference type="InterPro" id="IPR036179">
    <property type="entry name" value="Ig-like_dom_sf"/>
</dbReference>